<dbReference type="EMBL" id="KQ435762">
    <property type="protein sequence ID" value="KOX75544.1"/>
    <property type="molecule type" value="Genomic_DNA"/>
</dbReference>
<evidence type="ECO:0000313" key="3">
    <source>
        <dbReference type="Proteomes" id="UP000053105"/>
    </source>
</evidence>
<organism evidence="2 3">
    <name type="scientific">Melipona quadrifasciata</name>
    <dbReference type="NCBI Taxonomy" id="166423"/>
    <lineage>
        <taxon>Eukaryota</taxon>
        <taxon>Metazoa</taxon>
        <taxon>Ecdysozoa</taxon>
        <taxon>Arthropoda</taxon>
        <taxon>Hexapoda</taxon>
        <taxon>Insecta</taxon>
        <taxon>Pterygota</taxon>
        <taxon>Neoptera</taxon>
        <taxon>Endopterygota</taxon>
        <taxon>Hymenoptera</taxon>
        <taxon>Apocrita</taxon>
        <taxon>Aculeata</taxon>
        <taxon>Apoidea</taxon>
        <taxon>Anthophila</taxon>
        <taxon>Apidae</taxon>
        <taxon>Melipona</taxon>
    </lineage>
</organism>
<dbReference type="InterPro" id="IPR008699">
    <property type="entry name" value="NDUFB8"/>
</dbReference>
<dbReference type="STRING" id="166423.A0A0N0U5Z2"/>
<evidence type="ECO:0000313" key="2">
    <source>
        <dbReference type="EMBL" id="KOX75544.1"/>
    </source>
</evidence>
<name>A0A0N0U5Z2_9HYME</name>
<gene>
    <name evidence="2" type="ORF">WN51_12288</name>
</gene>
<feature type="transmembrane region" description="Helical" evidence="1">
    <location>
        <begin position="145"/>
        <end position="163"/>
    </location>
</feature>
<dbReference type="PANTHER" id="PTHR12840">
    <property type="entry name" value="NADH-UBIQUINONE OXIDOREDUCTASE ASHI SUBUNIT"/>
    <property type="match status" value="1"/>
</dbReference>
<dbReference type="OrthoDB" id="2014058at2759"/>
<accession>A0A0N0U5Z2</accession>
<keyword evidence="3" id="KW-1185">Reference proteome</keyword>
<reference evidence="2 3" key="1">
    <citation type="submission" date="2015-07" db="EMBL/GenBank/DDBJ databases">
        <title>The genome of Melipona quadrifasciata.</title>
        <authorList>
            <person name="Pan H."/>
            <person name="Kapheim K."/>
        </authorList>
    </citation>
    <scope>NUCLEOTIDE SEQUENCE [LARGE SCALE GENOMIC DNA]</scope>
    <source>
        <strain evidence="2">0111107301</strain>
        <tissue evidence="2">Whole body</tissue>
    </source>
</reference>
<keyword evidence="1" id="KW-0472">Membrane</keyword>
<keyword evidence="1" id="KW-0812">Transmembrane</keyword>
<keyword evidence="1" id="KW-1133">Transmembrane helix</keyword>
<dbReference type="PANTHER" id="PTHR12840:SF1">
    <property type="entry name" value="NADH DEHYDROGENASE [UBIQUINONE] 1 BETA SUBCOMPLEX SUBUNIT 8, MITOCHONDRIAL"/>
    <property type="match status" value="1"/>
</dbReference>
<proteinExistence type="predicted"/>
<dbReference type="Proteomes" id="UP000053105">
    <property type="component" value="Unassembled WGS sequence"/>
</dbReference>
<dbReference type="AlphaFoldDB" id="A0A0N0U5Z2"/>
<evidence type="ECO:0000256" key="1">
    <source>
        <dbReference type="SAM" id="Phobius"/>
    </source>
</evidence>
<keyword evidence="2" id="KW-0830">Ubiquinone</keyword>
<dbReference type="GO" id="GO:0005739">
    <property type="term" value="C:mitochondrion"/>
    <property type="evidence" value="ECO:0007669"/>
    <property type="project" value="InterPro"/>
</dbReference>
<dbReference type="Pfam" id="PF05821">
    <property type="entry name" value="NDUF_B8"/>
    <property type="match status" value="1"/>
</dbReference>
<sequence>MAAIRNCRNLSKILTVKNKPFINFTRKYEELVDDDLHKVFRDDFLPSQIKYLPNLYPKTKEEWNAAAAYYGLHPDEYKPCDPLRDYSGDYPDLPLISYNAKDPYYPWDYPSTRTNYQEALPLEFQNLLGDRLEYGVRQPIKHWKAALIGWSIFGVFLILFWITPDTNQALLVKQYPGQGKHYTFELNSTYIAEIYVSGNLLPPILAGTLNSFLLHKNCSDPKIETL</sequence>
<protein>
    <submittedName>
        <fullName evidence="2">NADH dehydrogenase [ubiquinone] 1 beta subcomplex subunit 8, mitochondrial</fullName>
    </submittedName>
</protein>